<keyword evidence="1" id="KW-0732">Signal</keyword>
<name>A0A563W4B4_9CYAN</name>
<gene>
    <name evidence="2" type="ORF">H1P_80061</name>
</gene>
<organism evidence="2 3">
    <name type="scientific">Hyella patelloides LEGE 07179</name>
    <dbReference type="NCBI Taxonomy" id="945734"/>
    <lineage>
        <taxon>Bacteria</taxon>
        <taxon>Bacillati</taxon>
        <taxon>Cyanobacteriota</taxon>
        <taxon>Cyanophyceae</taxon>
        <taxon>Pleurocapsales</taxon>
        <taxon>Hyellaceae</taxon>
        <taxon>Hyella</taxon>
    </lineage>
</organism>
<proteinExistence type="predicted"/>
<sequence>MRILISLLSYGLGTMVFALATFPASAETPSHTYPPEYTQQYMKDCMNTSLAEGLAEPEAKKLCDCTLTEFQQQYSLEAFKELNAKAETDETAANQLIEVGQLCFESILYE</sequence>
<dbReference type="Proteomes" id="UP000320055">
    <property type="component" value="Unassembled WGS sequence"/>
</dbReference>
<feature type="chain" id="PRO_5021711719" evidence="1">
    <location>
        <begin position="27"/>
        <end position="110"/>
    </location>
</feature>
<evidence type="ECO:0000313" key="2">
    <source>
        <dbReference type="EMBL" id="VEP18506.1"/>
    </source>
</evidence>
<evidence type="ECO:0000256" key="1">
    <source>
        <dbReference type="SAM" id="SignalP"/>
    </source>
</evidence>
<evidence type="ECO:0000313" key="3">
    <source>
        <dbReference type="Proteomes" id="UP000320055"/>
    </source>
</evidence>
<protein>
    <submittedName>
        <fullName evidence="2">Uncharacterized protein</fullName>
    </submittedName>
</protein>
<dbReference type="AlphaFoldDB" id="A0A563W4B4"/>
<accession>A0A563W4B4</accession>
<feature type="signal peptide" evidence="1">
    <location>
        <begin position="1"/>
        <end position="26"/>
    </location>
</feature>
<dbReference type="RefSeq" id="WP_246141435.1">
    <property type="nucleotide sequence ID" value="NZ_LR213772.1"/>
</dbReference>
<keyword evidence="3" id="KW-1185">Reference proteome</keyword>
<dbReference type="EMBL" id="CAACVJ010000687">
    <property type="protein sequence ID" value="VEP18506.1"/>
    <property type="molecule type" value="Genomic_DNA"/>
</dbReference>
<reference evidence="2 3" key="1">
    <citation type="submission" date="2019-01" db="EMBL/GenBank/DDBJ databases">
        <authorList>
            <person name="Brito A."/>
        </authorList>
    </citation>
    <scope>NUCLEOTIDE SEQUENCE [LARGE SCALE GENOMIC DNA]</scope>
    <source>
        <strain evidence="2">1</strain>
    </source>
</reference>